<dbReference type="PANTHER" id="PTHR43278">
    <property type="entry name" value="NAD(P)H-DEPENDENT FMN-CONTAINING OXIDOREDUCTASE YWQN-RELATED"/>
    <property type="match status" value="1"/>
</dbReference>
<evidence type="ECO:0000256" key="2">
    <source>
        <dbReference type="ARBA" id="ARBA00022643"/>
    </source>
</evidence>
<evidence type="ECO:0000256" key="1">
    <source>
        <dbReference type="ARBA" id="ARBA00022630"/>
    </source>
</evidence>
<organism evidence="4 5">
    <name type="scientific">Lacrimispora amygdalina</name>
    <dbReference type="NCBI Taxonomy" id="253257"/>
    <lineage>
        <taxon>Bacteria</taxon>
        <taxon>Bacillati</taxon>
        <taxon>Bacillota</taxon>
        <taxon>Clostridia</taxon>
        <taxon>Lachnospirales</taxon>
        <taxon>Lachnospiraceae</taxon>
        <taxon>Lacrimispora</taxon>
    </lineage>
</organism>
<keyword evidence="2" id="KW-0288">FMN</keyword>
<dbReference type="RefSeq" id="WP_117416562.1">
    <property type="nucleotide sequence ID" value="NZ_QOHO01000024.1"/>
</dbReference>
<dbReference type="PANTHER" id="PTHR43278:SF2">
    <property type="entry name" value="IRON-SULFUR FLAVOPROTEIN"/>
    <property type="match status" value="1"/>
</dbReference>
<protein>
    <submittedName>
        <fullName evidence="4">Flavodoxin family protein</fullName>
    </submittedName>
</protein>
<evidence type="ECO:0000313" key="4">
    <source>
        <dbReference type="EMBL" id="RFZ79420.1"/>
    </source>
</evidence>
<evidence type="ECO:0000259" key="3">
    <source>
        <dbReference type="Pfam" id="PF03358"/>
    </source>
</evidence>
<dbReference type="InterPro" id="IPR051796">
    <property type="entry name" value="ISF_SsuE-like"/>
</dbReference>
<dbReference type="Gene3D" id="3.40.50.360">
    <property type="match status" value="1"/>
</dbReference>
<dbReference type="OrthoDB" id="9805976at2"/>
<name>A0A3E2NEW6_9FIRM</name>
<dbReference type="EMBL" id="QOHO01000024">
    <property type="protein sequence ID" value="RFZ79420.1"/>
    <property type="molecule type" value="Genomic_DNA"/>
</dbReference>
<comment type="caution">
    <text evidence="4">The sequence shown here is derived from an EMBL/GenBank/DDBJ whole genome shotgun (WGS) entry which is preliminary data.</text>
</comment>
<evidence type="ECO:0000313" key="5">
    <source>
        <dbReference type="Proteomes" id="UP000260680"/>
    </source>
</evidence>
<proteinExistence type="predicted"/>
<dbReference type="Pfam" id="PF03358">
    <property type="entry name" value="FMN_red"/>
    <property type="match status" value="1"/>
</dbReference>
<dbReference type="Proteomes" id="UP000260680">
    <property type="component" value="Unassembled WGS sequence"/>
</dbReference>
<sequence length="322" mass="36012">MKVLGISFGRKMKCGDIMVKEALFQAKAAGAEVEFINTINMEIGHCKACGACSTKRDRGGQVACILKDDYEKLEEAVLNADGIIIAAPVYAVGIVGQFKNFVDRFCPAHDRAALLEEQKKRVEAGKTGEELLDARYFKDRYIGYISVGGASTQNWVSMGLPMLNLFGFSCHMKVVGQIDAYDQGRRANPVFDSHLMEQCQNLGRAIAQSVGKPYDEVEWLGEEGICPVCHCNQLSISPSRSAIVECPVCGISGNLELKDNKIEVKFSEEQINRARWTINGLYEHYHEIQGMIKICVPKLQEHKDTLPKMLEKYEKFDEFINQ</sequence>
<keyword evidence="1" id="KW-0285">Flavoprotein</keyword>
<dbReference type="SUPFAM" id="SSF52218">
    <property type="entry name" value="Flavoproteins"/>
    <property type="match status" value="1"/>
</dbReference>
<dbReference type="InterPro" id="IPR005025">
    <property type="entry name" value="FMN_Rdtase-like_dom"/>
</dbReference>
<dbReference type="InterPro" id="IPR029039">
    <property type="entry name" value="Flavoprotein-like_sf"/>
</dbReference>
<dbReference type="AlphaFoldDB" id="A0A3E2NEW6"/>
<reference evidence="4 5" key="1">
    <citation type="submission" date="2018-07" db="EMBL/GenBank/DDBJ databases">
        <title>New species, Clostridium PI-S10-A1B.</title>
        <authorList>
            <person name="Krishna G."/>
            <person name="Summeta K."/>
            <person name="Shikha S."/>
            <person name="Prabhu P.B."/>
            <person name="Suresh K."/>
        </authorList>
    </citation>
    <scope>NUCLEOTIDE SEQUENCE [LARGE SCALE GENOMIC DNA]</scope>
    <source>
        <strain evidence="4 5">PI-S10-A1B</strain>
    </source>
</reference>
<dbReference type="GO" id="GO:0016491">
    <property type="term" value="F:oxidoreductase activity"/>
    <property type="evidence" value="ECO:0007669"/>
    <property type="project" value="InterPro"/>
</dbReference>
<gene>
    <name evidence="4" type="ORF">DS742_08475</name>
</gene>
<feature type="domain" description="NADPH-dependent FMN reductase-like" evidence="3">
    <location>
        <begin position="1"/>
        <end position="118"/>
    </location>
</feature>
<accession>A0A3E2NEW6</accession>